<evidence type="ECO:0000313" key="11">
    <source>
        <dbReference type="Proteomes" id="UP000270094"/>
    </source>
</evidence>
<dbReference type="PANTHER" id="PTHR24028:SF328">
    <property type="entry name" value="CADHERIN-3"/>
    <property type="match status" value="1"/>
</dbReference>
<dbReference type="PROSITE" id="PS00232">
    <property type="entry name" value="CADHERIN_1"/>
    <property type="match status" value="1"/>
</dbReference>
<accession>A0A3P7IUZ4</accession>
<reference evidence="10 11" key="1">
    <citation type="submission" date="2018-11" db="EMBL/GenBank/DDBJ databases">
        <authorList>
            <consortium name="Pathogen Informatics"/>
        </authorList>
    </citation>
    <scope>NUCLEOTIDE SEQUENCE [LARGE SCALE GENOMIC DNA]</scope>
</reference>
<evidence type="ECO:0000256" key="6">
    <source>
        <dbReference type="ARBA" id="ARBA00023136"/>
    </source>
</evidence>
<dbReference type="PANTHER" id="PTHR24028">
    <property type="entry name" value="CADHERIN-87A"/>
    <property type="match status" value="1"/>
</dbReference>
<evidence type="ECO:0000256" key="5">
    <source>
        <dbReference type="ARBA" id="ARBA00022989"/>
    </source>
</evidence>
<dbReference type="PRINTS" id="PR00205">
    <property type="entry name" value="CADHERIN"/>
</dbReference>
<name>A0A3P7IUZ4_STRVU</name>
<gene>
    <name evidence="10" type="ORF">SVUK_LOCUS6631</name>
</gene>
<dbReference type="GO" id="GO:0007156">
    <property type="term" value="P:homophilic cell adhesion via plasma membrane adhesion molecules"/>
    <property type="evidence" value="ECO:0007669"/>
    <property type="project" value="InterPro"/>
</dbReference>
<protein>
    <recommendedName>
        <fullName evidence="9">Cadherin domain-containing protein</fullName>
    </recommendedName>
</protein>
<dbReference type="AlphaFoldDB" id="A0A3P7IUZ4"/>
<dbReference type="EMBL" id="UYYB01021346">
    <property type="protein sequence ID" value="VDM71633.1"/>
    <property type="molecule type" value="Genomic_DNA"/>
</dbReference>
<evidence type="ECO:0000259" key="9">
    <source>
        <dbReference type="PROSITE" id="PS50268"/>
    </source>
</evidence>
<dbReference type="InterPro" id="IPR002126">
    <property type="entry name" value="Cadherin-like_dom"/>
</dbReference>
<keyword evidence="4 8" id="KW-0106">Calcium</keyword>
<organism evidence="10 11">
    <name type="scientific">Strongylus vulgaris</name>
    <name type="common">Blood worm</name>
    <dbReference type="NCBI Taxonomy" id="40348"/>
    <lineage>
        <taxon>Eukaryota</taxon>
        <taxon>Metazoa</taxon>
        <taxon>Ecdysozoa</taxon>
        <taxon>Nematoda</taxon>
        <taxon>Chromadorea</taxon>
        <taxon>Rhabditida</taxon>
        <taxon>Rhabditina</taxon>
        <taxon>Rhabditomorpha</taxon>
        <taxon>Strongyloidea</taxon>
        <taxon>Strongylidae</taxon>
        <taxon>Strongylus</taxon>
    </lineage>
</organism>
<dbReference type="CDD" id="cd11304">
    <property type="entry name" value="Cadherin_repeat"/>
    <property type="match status" value="2"/>
</dbReference>
<dbReference type="Pfam" id="PF00028">
    <property type="entry name" value="Cadherin"/>
    <property type="match status" value="1"/>
</dbReference>
<dbReference type="SUPFAM" id="SSF49313">
    <property type="entry name" value="Cadherin-like"/>
    <property type="match status" value="3"/>
</dbReference>
<keyword evidence="6" id="KW-0472">Membrane</keyword>
<evidence type="ECO:0000256" key="8">
    <source>
        <dbReference type="PROSITE-ProRule" id="PRU00043"/>
    </source>
</evidence>
<proteinExistence type="predicted"/>
<dbReference type="Proteomes" id="UP000270094">
    <property type="component" value="Unassembled WGS sequence"/>
</dbReference>
<dbReference type="InterPro" id="IPR015919">
    <property type="entry name" value="Cadherin-like_sf"/>
</dbReference>
<dbReference type="InterPro" id="IPR020894">
    <property type="entry name" value="Cadherin_CS"/>
</dbReference>
<keyword evidence="3" id="KW-0677">Repeat</keyword>
<dbReference type="GO" id="GO:0005886">
    <property type="term" value="C:plasma membrane"/>
    <property type="evidence" value="ECO:0007669"/>
    <property type="project" value="InterPro"/>
</dbReference>
<feature type="domain" description="Cadherin" evidence="9">
    <location>
        <begin position="1"/>
        <end position="55"/>
    </location>
</feature>
<evidence type="ECO:0000256" key="7">
    <source>
        <dbReference type="ARBA" id="ARBA00023180"/>
    </source>
</evidence>
<dbReference type="SMART" id="SM00112">
    <property type="entry name" value="CA"/>
    <property type="match status" value="2"/>
</dbReference>
<feature type="non-terminal residue" evidence="10">
    <location>
        <position position="1"/>
    </location>
</feature>
<sequence length="331" mass="35917">DNRSGKLVLRKAVDYEKIQRFDVEIEACDHGAPILCSTLDIPIIVKDVNDNSPEFHCSTFYAALPLNSPPGTLVTTVTAVDRDSGVAGRVYYALLDAITGFTIDRSTGEIRTTESLKDKVYKIRIGAMDGNGVMSTNNATVTLYTTNSSIFGWTEGPDTIDVNASVVAGDVLTTYKTTPASSIKSTSQLLSIDGQGRLTITSSIPNKTDALHAVLIAESSGVSISKCIQLRIIRDPSPPAFPKKTIKMKLARDSPLGMQVLKVDPGVESEFKSDCRWFRIDGNGVVSVKELIDKSIDSVQCAVEAQDLKGRKDVLKLQLTMETLEKVNRLS</sequence>
<evidence type="ECO:0000256" key="2">
    <source>
        <dbReference type="ARBA" id="ARBA00022692"/>
    </source>
</evidence>
<evidence type="ECO:0000256" key="4">
    <source>
        <dbReference type="ARBA" id="ARBA00022837"/>
    </source>
</evidence>
<dbReference type="Gene3D" id="2.60.40.60">
    <property type="entry name" value="Cadherins"/>
    <property type="match status" value="2"/>
</dbReference>
<evidence type="ECO:0000256" key="1">
    <source>
        <dbReference type="ARBA" id="ARBA00004167"/>
    </source>
</evidence>
<evidence type="ECO:0000313" key="10">
    <source>
        <dbReference type="EMBL" id="VDM71633.1"/>
    </source>
</evidence>
<dbReference type="InterPro" id="IPR050174">
    <property type="entry name" value="Protocadherin/Cadherin-CA"/>
</dbReference>
<dbReference type="PROSITE" id="PS50268">
    <property type="entry name" value="CADHERIN_2"/>
    <property type="match status" value="2"/>
</dbReference>
<keyword evidence="11" id="KW-1185">Reference proteome</keyword>
<evidence type="ECO:0000256" key="3">
    <source>
        <dbReference type="ARBA" id="ARBA00022737"/>
    </source>
</evidence>
<feature type="domain" description="Cadherin" evidence="9">
    <location>
        <begin position="56"/>
        <end position="159"/>
    </location>
</feature>
<keyword evidence="5" id="KW-1133">Transmembrane helix</keyword>
<keyword evidence="7" id="KW-0325">Glycoprotein</keyword>
<keyword evidence="2" id="KW-0812">Transmembrane</keyword>
<dbReference type="GO" id="GO:0005509">
    <property type="term" value="F:calcium ion binding"/>
    <property type="evidence" value="ECO:0007669"/>
    <property type="project" value="UniProtKB-UniRule"/>
</dbReference>
<dbReference type="OrthoDB" id="6252479at2759"/>
<comment type="subcellular location">
    <subcellularLocation>
        <location evidence="1">Membrane</location>
        <topology evidence="1">Single-pass membrane protein</topology>
    </subcellularLocation>
</comment>